<keyword evidence="5 7" id="KW-0949">S-adenosyl-L-methionine</keyword>
<sequence length="266" mass="30053">MDKIKAKKRLGQNFLIDDSISNAIVREAGVKGRDVLEIGPGTGALTFKLADVANKLVAVEIDRSLYERLNDRLKNRNNVCLINGDILKVNLWEYFDDVFTVVANLPYYITTPIIMRLMEFRSKIDRIVVMVQKEVGQRIVAVPGNKDYGVLTIAVQYYAIPEIVLDVPKESFKPQPKVDSVVVRMDIRKSPAVDVDEKKFFRIVKAAFSSRRKTLLNALHGGDILKDKAMLKSIIEECGVDPEVRGENLSIEDFARLSRKLAPIMF</sequence>
<keyword evidence="11" id="KW-1185">Reference proteome</keyword>
<organism evidence="10 11">
    <name type="scientific">Caldanaerobius fijiensis DSM 17918</name>
    <dbReference type="NCBI Taxonomy" id="1121256"/>
    <lineage>
        <taxon>Bacteria</taxon>
        <taxon>Bacillati</taxon>
        <taxon>Bacillota</taxon>
        <taxon>Clostridia</taxon>
        <taxon>Thermoanaerobacterales</taxon>
        <taxon>Thermoanaerobacteraceae</taxon>
        <taxon>Caldanaerobius</taxon>
    </lineage>
</organism>
<evidence type="ECO:0000256" key="3">
    <source>
        <dbReference type="ARBA" id="ARBA00022603"/>
    </source>
</evidence>
<feature type="binding site" evidence="7 8">
    <location>
        <position position="104"/>
    </location>
    <ligand>
        <name>S-adenosyl-L-methionine</name>
        <dbReference type="ChEBI" id="CHEBI:59789"/>
    </ligand>
</feature>
<dbReference type="RefSeq" id="WP_073341896.1">
    <property type="nucleotide sequence ID" value="NZ_FQVH01000005.1"/>
</dbReference>
<dbReference type="EC" id="2.1.1.182" evidence="7"/>
<evidence type="ECO:0000313" key="11">
    <source>
        <dbReference type="Proteomes" id="UP000184088"/>
    </source>
</evidence>
<dbReference type="PROSITE" id="PS01131">
    <property type="entry name" value="RRNA_A_DIMETH"/>
    <property type="match status" value="1"/>
</dbReference>
<dbReference type="HAMAP" id="MF_00607">
    <property type="entry name" value="16SrRNA_methyltr_A"/>
    <property type="match status" value="1"/>
</dbReference>
<dbReference type="GO" id="GO:0003723">
    <property type="term" value="F:RNA binding"/>
    <property type="evidence" value="ECO:0007669"/>
    <property type="project" value="UniProtKB-UniRule"/>
</dbReference>
<comment type="similarity">
    <text evidence="7">Belongs to the class I-like SAM-binding methyltransferase superfamily. rRNA adenine N(6)-methyltransferase family. RsmA subfamily.</text>
</comment>
<evidence type="ECO:0000256" key="2">
    <source>
        <dbReference type="ARBA" id="ARBA00022552"/>
    </source>
</evidence>
<dbReference type="Proteomes" id="UP000184088">
    <property type="component" value="Unassembled WGS sequence"/>
</dbReference>
<feature type="binding site" evidence="7 8">
    <location>
        <position position="15"/>
    </location>
    <ligand>
        <name>S-adenosyl-L-methionine</name>
        <dbReference type="ChEBI" id="CHEBI:59789"/>
    </ligand>
</feature>
<accession>A0A1M4W6T8</accession>
<dbReference type="InterPro" id="IPR011530">
    <property type="entry name" value="rRNA_adenine_dimethylase"/>
</dbReference>
<feature type="binding site" evidence="7 8">
    <location>
        <position position="39"/>
    </location>
    <ligand>
        <name>S-adenosyl-L-methionine</name>
        <dbReference type="ChEBI" id="CHEBI:59789"/>
    </ligand>
</feature>
<dbReference type="GO" id="GO:0005829">
    <property type="term" value="C:cytosol"/>
    <property type="evidence" value="ECO:0007669"/>
    <property type="project" value="TreeGrafter"/>
</dbReference>
<dbReference type="SMART" id="SM00650">
    <property type="entry name" value="rADc"/>
    <property type="match status" value="1"/>
</dbReference>
<evidence type="ECO:0000256" key="4">
    <source>
        <dbReference type="ARBA" id="ARBA00022679"/>
    </source>
</evidence>
<evidence type="ECO:0000256" key="5">
    <source>
        <dbReference type="ARBA" id="ARBA00022691"/>
    </source>
</evidence>
<dbReference type="InterPro" id="IPR020598">
    <property type="entry name" value="rRNA_Ade_methylase_Trfase_N"/>
</dbReference>
<comment type="subcellular location">
    <subcellularLocation>
        <location evidence="7">Cytoplasm</location>
    </subcellularLocation>
</comment>
<dbReference type="OrthoDB" id="9814755at2"/>
<feature type="binding site" evidence="7 8">
    <location>
        <position position="13"/>
    </location>
    <ligand>
        <name>S-adenosyl-L-methionine</name>
        <dbReference type="ChEBI" id="CHEBI:59789"/>
    </ligand>
</feature>
<evidence type="ECO:0000256" key="6">
    <source>
        <dbReference type="ARBA" id="ARBA00022884"/>
    </source>
</evidence>
<gene>
    <name evidence="7" type="primary">rsmA</name>
    <name evidence="7" type="synonym">ksgA</name>
    <name evidence="10" type="ORF">SAMN02746089_00770</name>
</gene>
<dbReference type="PROSITE" id="PS51689">
    <property type="entry name" value="SAM_RNA_A_N6_MT"/>
    <property type="match status" value="1"/>
</dbReference>
<dbReference type="Gene3D" id="3.40.50.150">
    <property type="entry name" value="Vaccinia Virus protein VP39"/>
    <property type="match status" value="1"/>
</dbReference>
<keyword evidence="2 7" id="KW-0698">rRNA processing</keyword>
<evidence type="ECO:0000256" key="1">
    <source>
        <dbReference type="ARBA" id="ARBA00022490"/>
    </source>
</evidence>
<keyword evidence="1 7" id="KW-0963">Cytoplasm</keyword>
<protein>
    <recommendedName>
        <fullName evidence="7">Ribosomal RNA small subunit methyltransferase A</fullName>
        <ecNumber evidence="7">2.1.1.182</ecNumber>
    </recommendedName>
    <alternativeName>
        <fullName evidence="7">16S rRNA (adenine(1518)-N(6)/adenine(1519)-N(6))-dimethyltransferase</fullName>
    </alternativeName>
    <alternativeName>
        <fullName evidence="7">16S rRNA dimethyladenosine transferase</fullName>
    </alternativeName>
    <alternativeName>
        <fullName evidence="7">16S rRNA dimethylase</fullName>
    </alternativeName>
    <alternativeName>
        <fullName evidence="7">S-adenosylmethionine-6-N', N'-adenosyl(rRNA) dimethyltransferase</fullName>
    </alternativeName>
</protein>
<reference evidence="10 11" key="1">
    <citation type="submission" date="2016-11" db="EMBL/GenBank/DDBJ databases">
        <authorList>
            <person name="Jaros S."/>
            <person name="Januszkiewicz K."/>
            <person name="Wedrychowicz H."/>
        </authorList>
    </citation>
    <scope>NUCLEOTIDE SEQUENCE [LARGE SCALE GENOMIC DNA]</scope>
    <source>
        <strain evidence="10 11">DSM 17918</strain>
    </source>
</reference>
<dbReference type="EMBL" id="FQVH01000005">
    <property type="protein sequence ID" value="SHE76813.1"/>
    <property type="molecule type" value="Genomic_DNA"/>
</dbReference>
<dbReference type="InterPro" id="IPR029063">
    <property type="entry name" value="SAM-dependent_MTases_sf"/>
</dbReference>
<dbReference type="AlphaFoldDB" id="A0A1M4W6T8"/>
<dbReference type="FunFam" id="3.40.50.150:FF:000023">
    <property type="entry name" value="Ribosomal RNA small subunit methyltransferase A"/>
    <property type="match status" value="1"/>
</dbReference>
<evidence type="ECO:0000313" key="10">
    <source>
        <dbReference type="EMBL" id="SHE76813.1"/>
    </source>
</evidence>
<keyword evidence="3 7" id="KW-0489">Methyltransferase</keyword>
<feature type="binding site" evidence="7 8">
    <location>
        <position position="60"/>
    </location>
    <ligand>
        <name>S-adenosyl-L-methionine</name>
        <dbReference type="ChEBI" id="CHEBI:59789"/>
    </ligand>
</feature>
<evidence type="ECO:0000259" key="9">
    <source>
        <dbReference type="SMART" id="SM00650"/>
    </source>
</evidence>
<dbReference type="SUPFAM" id="SSF53335">
    <property type="entry name" value="S-adenosyl-L-methionine-dependent methyltransferases"/>
    <property type="match status" value="1"/>
</dbReference>
<comment type="function">
    <text evidence="7">Specifically dimethylates two adjacent adenosines (A1518 and A1519) in the loop of a conserved hairpin near the 3'-end of 16S rRNA in the 30S particle. May play a critical role in biogenesis of 30S subunits.</text>
</comment>
<dbReference type="InterPro" id="IPR001737">
    <property type="entry name" value="KsgA/Erm"/>
</dbReference>
<dbReference type="NCBIfam" id="TIGR00755">
    <property type="entry name" value="ksgA"/>
    <property type="match status" value="1"/>
</dbReference>
<comment type="catalytic activity">
    <reaction evidence="7">
        <text>adenosine(1518)/adenosine(1519) in 16S rRNA + 4 S-adenosyl-L-methionine = N(6)-dimethyladenosine(1518)/N(6)-dimethyladenosine(1519) in 16S rRNA + 4 S-adenosyl-L-homocysteine + 4 H(+)</text>
        <dbReference type="Rhea" id="RHEA:19609"/>
        <dbReference type="Rhea" id="RHEA-COMP:10232"/>
        <dbReference type="Rhea" id="RHEA-COMP:10233"/>
        <dbReference type="ChEBI" id="CHEBI:15378"/>
        <dbReference type="ChEBI" id="CHEBI:57856"/>
        <dbReference type="ChEBI" id="CHEBI:59789"/>
        <dbReference type="ChEBI" id="CHEBI:74411"/>
        <dbReference type="ChEBI" id="CHEBI:74493"/>
        <dbReference type="EC" id="2.1.1.182"/>
    </reaction>
</comment>
<name>A0A1M4W6T8_9THEO</name>
<feature type="domain" description="Ribosomal RNA adenine methylase transferase N-terminal" evidence="9">
    <location>
        <begin position="20"/>
        <end position="189"/>
    </location>
</feature>
<feature type="binding site" evidence="7 8">
    <location>
        <position position="85"/>
    </location>
    <ligand>
        <name>S-adenosyl-L-methionine</name>
        <dbReference type="ChEBI" id="CHEBI:59789"/>
    </ligand>
</feature>
<evidence type="ECO:0000256" key="8">
    <source>
        <dbReference type="PROSITE-ProRule" id="PRU01026"/>
    </source>
</evidence>
<dbReference type="Gene3D" id="1.10.8.100">
    <property type="entry name" value="Ribosomal RNA adenine dimethylase-like, domain 2"/>
    <property type="match status" value="1"/>
</dbReference>
<dbReference type="PANTHER" id="PTHR11727:SF7">
    <property type="entry name" value="DIMETHYLADENOSINE TRANSFERASE-RELATED"/>
    <property type="match status" value="1"/>
</dbReference>
<keyword evidence="6 7" id="KW-0694">RNA-binding</keyword>
<dbReference type="InterPro" id="IPR023165">
    <property type="entry name" value="rRNA_Ade_diMease-like_C"/>
</dbReference>
<proteinExistence type="inferred from homology"/>
<evidence type="ECO:0000256" key="7">
    <source>
        <dbReference type="HAMAP-Rule" id="MF_00607"/>
    </source>
</evidence>
<keyword evidence="4 7" id="KW-0808">Transferase</keyword>
<dbReference type="Pfam" id="PF00398">
    <property type="entry name" value="RrnaAD"/>
    <property type="match status" value="1"/>
</dbReference>
<dbReference type="GO" id="GO:0052908">
    <property type="term" value="F:16S rRNA (adenine(1518)-N(6)/adenine(1519)-N(6))-dimethyltransferase activity"/>
    <property type="evidence" value="ECO:0007669"/>
    <property type="project" value="UniProtKB-EC"/>
</dbReference>
<dbReference type="STRING" id="1121256.SAMN02746089_00770"/>
<dbReference type="CDD" id="cd02440">
    <property type="entry name" value="AdoMet_MTases"/>
    <property type="match status" value="1"/>
</dbReference>
<dbReference type="PANTHER" id="PTHR11727">
    <property type="entry name" value="DIMETHYLADENOSINE TRANSFERASE"/>
    <property type="match status" value="1"/>
</dbReference>
<dbReference type="InterPro" id="IPR020596">
    <property type="entry name" value="rRNA_Ade_Mease_Trfase_CS"/>
</dbReference>